<comment type="caution">
    <text evidence="1">The sequence shown here is derived from an EMBL/GenBank/DDBJ whole genome shotgun (WGS) entry which is preliminary data.</text>
</comment>
<reference evidence="1" key="1">
    <citation type="submission" date="2020-03" db="EMBL/GenBank/DDBJ databases">
        <title>Hybrid Assembly of Korean Phytophthora infestans isolates.</title>
        <authorList>
            <person name="Prokchorchik M."/>
            <person name="Lee Y."/>
            <person name="Seo J."/>
            <person name="Cho J.-H."/>
            <person name="Park Y.-E."/>
            <person name="Jang D.-C."/>
            <person name="Im J.-S."/>
            <person name="Choi J.-G."/>
            <person name="Park H.-J."/>
            <person name="Lee G.-B."/>
            <person name="Lee Y.-G."/>
            <person name="Hong S.-Y."/>
            <person name="Cho K."/>
            <person name="Sohn K.H."/>
        </authorList>
    </citation>
    <scope>NUCLEOTIDE SEQUENCE</scope>
    <source>
        <strain evidence="1">KR_2_A2</strain>
    </source>
</reference>
<dbReference type="EMBL" id="JAACNO010000094">
    <property type="protein sequence ID" value="KAF4150205.1"/>
    <property type="molecule type" value="Genomic_DNA"/>
</dbReference>
<gene>
    <name evidence="1" type="ORF">GN958_ATG00626</name>
</gene>
<organism evidence="1 2">
    <name type="scientific">Phytophthora infestans</name>
    <name type="common">Potato late blight agent</name>
    <name type="synonym">Botrytis infestans</name>
    <dbReference type="NCBI Taxonomy" id="4787"/>
    <lineage>
        <taxon>Eukaryota</taxon>
        <taxon>Sar</taxon>
        <taxon>Stramenopiles</taxon>
        <taxon>Oomycota</taxon>
        <taxon>Peronosporomycetes</taxon>
        <taxon>Peronosporales</taxon>
        <taxon>Peronosporaceae</taxon>
        <taxon>Phytophthora</taxon>
    </lineage>
</organism>
<accession>A0A8S9VB40</accession>
<evidence type="ECO:0000313" key="1">
    <source>
        <dbReference type="EMBL" id="KAF4150205.1"/>
    </source>
</evidence>
<dbReference type="AlphaFoldDB" id="A0A8S9VB40"/>
<evidence type="ECO:0000313" key="2">
    <source>
        <dbReference type="Proteomes" id="UP000704712"/>
    </source>
</evidence>
<dbReference type="Proteomes" id="UP000704712">
    <property type="component" value="Unassembled WGS sequence"/>
</dbReference>
<protein>
    <submittedName>
        <fullName evidence="1">Uncharacterized protein</fullName>
    </submittedName>
</protein>
<proteinExistence type="predicted"/>
<sequence>MRVSPPLAARHITAFANPTKDGYTLDWLLLQRDLEKAQMSPPMGSAKGELYFRIRRVVMSSCANESRRHWSLSYALGADEYLGKGDPTAPHVGRV</sequence>
<name>A0A8S9VB40_PHYIN</name>